<feature type="transmembrane region" description="Helical" evidence="6">
    <location>
        <begin position="6"/>
        <end position="29"/>
    </location>
</feature>
<dbReference type="PANTHER" id="PTHR43839">
    <property type="entry name" value="OPPC IN A BINDING PROTEIN-DEPENDENT TRANSPORT SYSTEM"/>
    <property type="match status" value="1"/>
</dbReference>
<keyword evidence="4 6" id="KW-1133">Transmembrane helix</keyword>
<dbReference type="RefSeq" id="WP_132417334.1">
    <property type="nucleotide sequence ID" value="NZ_SKFG01000004.1"/>
</dbReference>
<dbReference type="InterPro" id="IPR035906">
    <property type="entry name" value="MetI-like_sf"/>
</dbReference>
<feature type="transmembrane region" description="Helical" evidence="6">
    <location>
        <begin position="84"/>
        <end position="106"/>
    </location>
</feature>
<dbReference type="EMBL" id="SKFG01000004">
    <property type="protein sequence ID" value="TCZ78885.1"/>
    <property type="molecule type" value="Genomic_DNA"/>
</dbReference>
<dbReference type="PROSITE" id="PS50928">
    <property type="entry name" value="ABC_TM1"/>
    <property type="match status" value="1"/>
</dbReference>
<dbReference type="PANTHER" id="PTHR43839:SF3">
    <property type="entry name" value="OLIGOPEPTIDE ABC TRANSPORTER, PERMEASE PROTEIN"/>
    <property type="match status" value="1"/>
</dbReference>
<keyword evidence="9" id="KW-1185">Reference proteome</keyword>
<dbReference type="Gene3D" id="1.10.3720.10">
    <property type="entry name" value="MetI-like"/>
    <property type="match status" value="1"/>
</dbReference>
<sequence>MSKYRIPYLLAWLLMILMIVVAISGKWLMPHGISPEDQLFYIDHPNPNLHTKISPPFGPNRLYWLGTEVRGFDMLSLILNGMKYTLGVALVITLLRFIIAIPAGLYSGVTGKGRSLLASLNWISTSLPPLLFIVPPLVIIYSALRIDIGLAANHPNQIIFLLIFVIMVTFIGSFPLAYQFSERARFYSEKLYMESSSLLGASVGFRIRKHLLPNLRTEMFYTFVTEFIQVLFLMGQLAIVNIFIGGGELLKWDDGIVIPLTTTGEWFSLITFGLPKLRIYPWITLAPMGFFVACLCILQFFLYQVKKGPLRNSR</sequence>
<evidence type="ECO:0000313" key="8">
    <source>
        <dbReference type="EMBL" id="TCZ78885.1"/>
    </source>
</evidence>
<feature type="transmembrane region" description="Helical" evidence="6">
    <location>
        <begin position="126"/>
        <end position="146"/>
    </location>
</feature>
<evidence type="ECO:0000256" key="6">
    <source>
        <dbReference type="SAM" id="Phobius"/>
    </source>
</evidence>
<keyword evidence="5 6" id="KW-0472">Membrane</keyword>
<evidence type="ECO:0000256" key="2">
    <source>
        <dbReference type="ARBA" id="ARBA00022448"/>
    </source>
</evidence>
<dbReference type="CDD" id="cd06261">
    <property type="entry name" value="TM_PBP2"/>
    <property type="match status" value="1"/>
</dbReference>
<dbReference type="SUPFAM" id="SSF161098">
    <property type="entry name" value="MetI-like"/>
    <property type="match status" value="1"/>
</dbReference>
<gene>
    <name evidence="8" type="ORF">E0485_07380</name>
</gene>
<comment type="subcellular location">
    <subcellularLocation>
        <location evidence="1">Membrane</location>
        <topology evidence="1">Multi-pass membrane protein</topology>
    </subcellularLocation>
</comment>
<evidence type="ECO:0000313" key="9">
    <source>
        <dbReference type="Proteomes" id="UP000295418"/>
    </source>
</evidence>
<organism evidence="8 9">
    <name type="scientific">Paenibacillus albiflavus</name>
    <dbReference type="NCBI Taxonomy" id="2545760"/>
    <lineage>
        <taxon>Bacteria</taxon>
        <taxon>Bacillati</taxon>
        <taxon>Bacillota</taxon>
        <taxon>Bacilli</taxon>
        <taxon>Bacillales</taxon>
        <taxon>Paenibacillaceae</taxon>
        <taxon>Paenibacillus</taxon>
    </lineage>
</organism>
<evidence type="ECO:0000256" key="4">
    <source>
        <dbReference type="ARBA" id="ARBA00022989"/>
    </source>
</evidence>
<keyword evidence="3 6" id="KW-0812">Transmembrane</keyword>
<name>A0A4R4EKR0_9BACL</name>
<dbReference type="AlphaFoldDB" id="A0A4R4EKR0"/>
<accession>A0A4R4EKR0</accession>
<comment type="caution">
    <text evidence="8">The sequence shown here is derived from an EMBL/GenBank/DDBJ whole genome shotgun (WGS) entry which is preliminary data.</text>
</comment>
<dbReference type="OrthoDB" id="9814383at2"/>
<evidence type="ECO:0000256" key="5">
    <source>
        <dbReference type="ARBA" id="ARBA00023136"/>
    </source>
</evidence>
<feature type="transmembrane region" description="Helical" evidence="6">
    <location>
        <begin position="158"/>
        <end position="178"/>
    </location>
</feature>
<evidence type="ECO:0000256" key="1">
    <source>
        <dbReference type="ARBA" id="ARBA00004141"/>
    </source>
</evidence>
<feature type="transmembrane region" description="Helical" evidence="6">
    <location>
        <begin position="219"/>
        <end position="244"/>
    </location>
</feature>
<feature type="domain" description="ABC transmembrane type-1" evidence="7">
    <location>
        <begin position="82"/>
        <end position="303"/>
    </location>
</feature>
<dbReference type="GO" id="GO:0055085">
    <property type="term" value="P:transmembrane transport"/>
    <property type="evidence" value="ECO:0007669"/>
    <property type="project" value="InterPro"/>
</dbReference>
<proteinExistence type="predicted"/>
<dbReference type="GO" id="GO:0016020">
    <property type="term" value="C:membrane"/>
    <property type="evidence" value="ECO:0007669"/>
    <property type="project" value="UniProtKB-SubCell"/>
</dbReference>
<protein>
    <submittedName>
        <fullName evidence="8">ABC transporter permease subunit</fullName>
    </submittedName>
</protein>
<evidence type="ECO:0000256" key="3">
    <source>
        <dbReference type="ARBA" id="ARBA00022692"/>
    </source>
</evidence>
<dbReference type="InterPro" id="IPR000515">
    <property type="entry name" value="MetI-like"/>
</dbReference>
<dbReference type="Proteomes" id="UP000295418">
    <property type="component" value="Unassembled WGS sequence"/>
</dbReference>
<feature type="transmembrane region" description="Helical" evidence="6">
    <location>
        <begin position="279"/>
        <end position="303"/>
    </location>
</feature>
<reference evidence="8 9" key="1">
    <citation type="submission" date="2019-03" db="EMBL/GenBank/DDBJ databases">
        <authorList>
            <person name="Kim M.K.M."/>
        </authorList>
    </citation>
    <scope>NUCLEOTIDE SEQUENCE [LARGE SCALE GENOMIC DNA]</scope>
    <source>
        <strain evidence="8 9">18JY21-1</strain>
    </source>
</reference>
<keyword evidence="2" id="KW-0813">Transport</keyword>
<evidence type="ECO:0000259" key="7">
    <source>
        <dbReference type="PROSITE" id="PS50928"/>
    </source>
</evidence>